<accession>A0A1I4UG73</accession>
<dbReference type="RefSeq" id="WP_090672392.1">
    <property type="nucleotide sequence ID" value="NZ_CAJNAP010000023.1"/>
</dbReference>
<dbReference type="Proteomes" id="UP000601736">
    <property type="component" value="Unassembled WGS sequence"/>
</dbReference>
<sequence length="66" mass="7408">MSNFIKRLFSVNSDEQKVLDAIKESGLKSMRVIGRGTLVVDAKEVTSTDKFKVYAREAKKIVEQSS</sequence>
<gene>
    <name evidence="1" type="ORF">NMYAN_30008</name>
    <name evidence="2" type="ORF">SAMN05421880_1453</name>
</gene>
<evidence type="ECO:0000313" key="3">
    <source>
        <dbReference type="Proteomes" id="UP000199561"/>
    </source>
</evidence>
<proteinExistence type="predicted"/>
<reference evidence="2 3" key="1">
    <citation type="submission" date="2016-10" db="EMBL/GenBank/DDBJ databases">
        <authorList>
            <person name="de Groot N.N."/>
        </authorList>
    </citation>
    <scope>NUCLEOTIDE SEQUENCE [LARGE SCALE GENOMIC DNA]</scope>
    <source>
        <strain evidence="2 3">Nm146</strain>
    </source>
</reference>
<organism evidence="2 3">
    <name type="scientific">Nitrosomonas nitrosa</name>
    <dbReference type="NCBI Taxonomy" id="52442"/>
    <lineage>
        <taxon>Bacteria</taxon>
        <taxon>Pseudomonadati</taxon>
        <taxon>Pseudomonadota</taxon>
        <taxon>Betaproteobacteria</taxon>
        <taxon>Nitrosomonadales</taxon>
        <taxon>Nitrosomonadaceae</taxon>
        <taxon>Nitrosomonas</taxon>
    </lineage>
</organism>
<reference evidence="1" key="2">
    <citation type="submission" date="2021-02" db="EMBL/GenBank/DDBJ databases">
        <authorList>
            <person name="Han P."/>
        </authorList>
    </citation>
    <scope>NUCLEOTIDE SEQUENCE</scope>
    <source>
        <strain evidence="1">Nitrosomonas nitrosa 18-3D</strain>
    </source>
</reference>
<name>A0A1I4UG73_9PROT</name>
<dbReference type="AlphaFoldDB" id="A0A1I4UG73"/>
<evidence type="ECO:0000313" key="2">
    <source>
        <dbReference type="EMBL" id="SFM88007.1"/>
    </source>
</evidence>
<dbReference type="EMBL" id="CAJNAP010000023">
    <property type="protein sequence ID" value="CAE6508392.1"/>
    <property type="molecule type" value="Genomic_DNA"/>
</dbReference>
<keyword evidence="3" id="KW-1185">Reference proteome</keyword>
<dbReference type="Proteomes" id="UP000199561">
    <property type="component" value="Unassembled WGS sequence"/>
</dbReference>
<dbReference type="EMBL" id="FOUF01000045">
    <property type="protein sequence ID" value="SFM88007.1"/>
    <property type="molecule type" value="Genomic_DNA"/>
</dbReference>
<protein>
    <submittedName>
        <fullName evidence="2">Uncharacterized protein</fullName>
    </submittedName>
</protein>
<evidence type="ECO:0000313" key="1">
    <source>
        <dbReference type="EMBL" id="CAE6508392.1"/>
    </source>
</evidence>